<evidence type="ECO:0000313" key="2">
    <source>
        <dbReference type="Proteomes" id="UP001632037"/>
    </source>
</evidence>
<sequence length="57" mass="6420">MGATKPPGSSNIDGKTLPILFIIRGKFDGPLHRYELPKYPLGYYYTVQENTWMDATG</sequence>
<name>A0ABD3EUE8_9STRA</name>
<protein>
    <recommendedName>
        <fullName evidence="3">DDE-1 domain-containing protein</fullName>
    </recommendedName>
</protein>
<gene>
    <name evidence="1" type="ORF">V7S43_017176</name>
</gene>
<organism evidence="1 2">
    <name type="scientific">Phytophthora oleae</name>
    <dbReference type="NCBI Taxonomy" id="2107226"/>
    <lineage>
        <taxon>Eukaryota</taxon>
        <taxon>Sar</taxon>
        <taxon>Stramenopiles</taxon>
        <taxon>Oomycota</taxon>
        <taxon>Peronosporomycetes</taxon>
        <taxon>Peronosporales</taxon>
        <taxon>Peronosporaceae</taxon>
        <taxon>Phytophthora</taxon>
    </lineage>
</organism>
<comment type="caution">
    <text evidence="1">The sequence shown here is derived from an EMBL/GenBank/DDBJ whole genome shotgun (WGS) entry which is preliminary data.</text>
</comment>
<dbReference type="EMBL" id="JBIMZQ010000060">
    <property type="protein sequence ID" value="KAL3657794.1"/>
    <property type="molecule type" value="Genomic_DNA"/>
</dbReference>
<proteinExistence type="predicted"/>
<dbReference type="AlphaFoldDB" id="A0ABD3EUE8"/>
<evidence type="ECO:0008006" key="3">
    <source>
        <dbReference type="Google" id="ProtNLM"/>
    </source>
</evidence>
<keyword evidence="2" id="KW-1185">Reference proteome</keyword>
<evidence type="ECO:0000313" key="1">
    <source>
        <dbReference type="EMBL" id="KAL3657794.1"/>
    </source>
</evidence>
<dbReference type="Proteomes" id="UP001632037">
    <property type="component" value="Unassembled WGS sequence"/>
</dbReference>
<accession>A0ABD3EUE8</accession>
<reference evidence="1 2" key="1">
    <citation type="submission" date="2024-09" db="EMBL/GenBank/DDBJ databases">
        <title>Genome sequencing and assembly of Phytophthora oleae, isolate VK10A, causative agent of rot of olive drupes.</title>
        <authorList>
            <person name="Conti Taguali S."/>
            <person name="Riolo M."/>
            <person name="La Spada F."/>
            <person name="Cacciola S.O."/>
            <person name="Dionisio G."/>
        </authorList>
    </citation>
    <scope>NUCLEOTIDE SEQUENCE [LARGE SCALE GENOMIC DNA]</scope>
    <source>
        <strain evidence="1 2">VK10A</strain>
    </source>
</reference>